<proteinExistence type="predicted"/>
<evidence type="ECO:0000313" key="1">
    <source>
        <dbReference type="EMBL" id="KAE8983238.1"/>
    </source>
</evidence>
<reference evidence="2 4" key="1">
    <citation type="submission" date="2018-08" db="EMBL/GenBank/DDBJ databases">
        <title>Genomic investigation of the strawberry pathogen Phytophthora fragariae indicates pathogenicity is determined by transcriptional variation in three key races.</title>
        <authorList>
            <person name="Adams T.M."/>
            <person name="Armitage A.D."/>
            <person name="Sobczyk M.K."/>
            <person name="Bates H.J."/>
            <person name="Dunwell J.M."/>
            <person name="Nellist C.F."/>
            <person name="Harrison R.J."/>
        </authorList>
    </citation>
    <scope>NUCLEOTIDE SEQUENCE [LARGE SCALE GENOMIC DNA]</scope>
    <source>
        <strain evidence="1 3">SCRP249</strain>
        <strain evidence="2 4">SCRP333</strain>
    </source>
</reference>
<evidence type="ECO:0000313" key="2">
    <source>
        <dbReference type="EMBL" id="KAE9350500.1"/>
    </source>
</evidence>
<dbReference type="Proteomes" id="UP000434957">
    <property type="component" value="Unassembled WGS sequence"/>
</dbReference>
<evidence type="ECO:0000313" key="4">
    <source>
        <dbReference type="Proteomes" id="UP000434957"/>
    </source>
</evidence>
<dbReference type="EMBL" id="QXFT01000220">
    <property type="protein sequence ID" value="KAE9350500.1"/>
    <property type="molecule type" value="Genomic_DNA"/>
</dbReference>
<protein>
    <recommendedName>
        <fullName evidence="5">ARS-binding protein 1 N-terminal domain-containing protein</fullName>
    </recommendedName>
</protein>
<organism evidence="2 4">
    <name type="scientific">Phytophthora rubi</name>
    <dbReference type="NCBI Taxonomy" id="129364"/>
    <lineage>
        <taxon>Eukaryota</taxon>
        <taxon>Sar</taxon>
        <taxon>Stramenopiles</taxon>
        <taxon>Oomycota</taxon>
        <taxon>Peronosporomycetes</taxon>
        <taxon>Peronosporales</taxon>
        <taxon>Peronosporaceae</taxon>
        <taxon>Phytophthora</taxon>
    </lineage>
</organism>
<name>A0A6A4FTU9_9STRA</name>
<accession>A0A6A4FTU9</accession>
<evidence type="ECO:0008006" key="5">
    <source>
        <dbReference type="Google" id="ProtNLM"/>
    </source>
</evidence>
<evidence type="ECO:0000313" key="3">
    <source>
        <dbReference type="Proteomes" id="UP000429607"/>
    </source>
</evidence>
<feature type="non-terminal residue" evidence="2">
    <location>
        <position position="85"/>
    </location>
</feature>
<sequence>MGSWMRIHQKRQLIEKAAECPTMAQHELAAWAKRVFKLKRSPAQSTISDILRAAPAIMSEAYGDGKRRKPLEVTSLALEQKLWAW</sequence>
<comment type="caution">
    <text evidence="2">The sequence shown here is derived from an EMBL/GenBank/DDBJ whole genome shotgun (WGS) entry which is preliminary data.</text>
</comment>
<gene>
    <name evidence="1" type="ORF">PR001_g23500</name>
    <name evidence="2" type="ORF">PR003_g5345</name>
</gene>
<dbReference type="AlphaFoldDB" id="A0A6A4FTU9"/>
<dbReference type="EMBL" id="QXFV01002798">
    <property type="protein sequence ID" value="KAE8983238.1"/>
    <property type="molecule type" value="Genomic_DNA"/>
</dbReference>
<keyword evidence="4" id="KW-1185">Reference proteome</keyword>
<dbReference type="Gene3D" id="1.10.10.60">
    <property type="entry name" value="Homeodomain-like"/>
    <property type="match status" value="1"/>
</dbReference>
<dbReference type="Proteomes" id="UP000429607">
    <property type="component" value="Unassembled WGS sequence"/>
</dbReference>